<keyword evidence="2" id="KW-1185">Reference proteome</keyword>
<comment type="caution">
    <text evidence="1">The sequence shown here is derived from an EMBL/GenBank/DDBJ whole genome shotgun (WGS) entry which is preliminary data.</text>
</comment>
<evidence type="ECO:0000313" key="2">
    <source>
        <dbReference type="Proteomes" id="UP000221860"/>
    </source>
</evidence>
<dbReference type="OrthoDB" id="7745740at2"/>
<dbReference type="RefSeq" id="WP_099278012.1">
    <property type="nucleotide sequence ID" value="NZ_KZ304966.1"/>
</dbReference>
<proteinExistence type="predicted"/>
<dbReference type="AlphaFoldDB" id="A0A2G1MDX2"/>
<sequence length="82" mass="8371">MPPLLSRAALLLLLAGCTQFPQIDARIPASERAGPAPRLIPLQPLLARADAAAQDSRVSAEAGARLEARAAALSARPAPAAP</sequence>
<evidence type="ECO:0000313" key="1">
    <source>
        <dbReference type="EMBL" id="PHP26953.1"/>
    </source>
</evidence>
<gene>
    <name evidence="1" type="ORF">CJ301_14040</name>
</gene>
<dbReference type="EMBL" id="NQWH01000023">
    <property type="protein sequence ID" value="PHP26953.1"/>
    <property type="molecule type" value="Genomic_DNA"/>
</dbReference>
<protein>
    <submittedName>
        <fullName evidence="1">Uncharacterized protein</fullName>
    </submittedName>
</protein>
<dbReference type="Proteomes" id="UP000221860">
    <property type="component" value="Unassembled WGS sequence"/>
</dbReference>
<accession>A0A2G1MDX2</accession>
<reference evidence="1 2" key="1">
    <citation type="submission" date="2017-08" db="EMBL/GenBank/DDBJ databases">
        <title>Draft Genome Sequence of Loktanella cinnabarina Strain XM1, Isolated from Coastal Surface Water.</title>
        <authorList>
            <person name="Ma R."/>
            <person name="Wang J."/>
            <person name="Wang Q."/>
            <person name="Ma Z."/>
            <person name="Li J."/>
            <person name="Chen L."/>
        </authorList>
    </citation>
    <scope>NUCLEOTIDE SEQUENCE [LARGE SCALE GENOMIC DNA]</scope>
    <source>
        <strain evidence="1 2">XM1</strain>
    </source>
</reference>
<feature type="non-terminal residue" evidence="1">
    <location>
        <position position="82"/>
    </location>
</feature>
<name>A0A2G1MDX2_9RHOB</name>
<organism evidence="1 2">
    <name type="scientific">Limimaricola cinnabarinus</name>
    <dbReference type="NCBI Taxonomy" id="1125964"/>
    <lineage>
        <taxon>Bacteria</taxon>
        <taxon>Pseudomonadati</taxon>
        <taxon>Pseudomonadota</taxon>
        <taxon>Alphaproteobacteria</taxon>
        <taxon>Rhodobacterales</taxon>
        <taxon>Paracoccaceae</taxon>
        <taxon>Limimaricola</taxon>
    </lineage>
</organism>